<name>A0A5B7F7C6_PORTR</name>
<organism evidence="2 3">
    <name type="scientific">Portunus trituberculatus</name>
    <name type="common">Swimming crab</name>
    <name type="synonym">Neptunus trituberculatus</name>
    <dbReference type="NCBI Taxonomy" id="210409"/>
    <lineage>
        <taxon>Eukaryota</taxon>
        <taxon>Metazoa</taxon>
        <taxon>Ecdysozoa</taxon>
        <taxon>Arthropoda</taxon>
        <taxon>Crustacea</taxon>
        <taxon>Multicrustacea</taxon>
        <taxon>Malacostraca</taxon>
        <taxon>Eumalacostraca</taxon>
        <taxon>Eucarida</taxon>
        <taxon>Decapoda</taxon>
        <taxon>Pleocyemata</taxon>
        <taxon>Brachyura</taxon>
        <taxon>Eubrachyura</taxon>
        <taxon>Portunoidea</taxon>
        <taxon>Portunidae</taxon>
        <taxon>Portuninae</taxon>
        <taxon>Portunus</taxon>
    </lineage>
</organism>
<dbReference type="AlphaFoldDB" id="A0A5B7F7C6"/>
<proteinExistence type="predicted"/>
<sequence>MFTTSFEFPLINHPGKLAFNFAILYDLEELVQHPTRNPDRLGDTPNNRDLFLTSNPSAYAVTISSPSDSSDHNLISVSCPTPPIPPQDPQKRRCL</sequence>
<keyword evidence="3" id="KW-1185">Reference proteome</keyword>
<reference evidence="2 3" key="1">
    <citation type="submission" date="2019-05" db="EMBL/GenBank/DDBJ databases">
        <title>Another draft genome of Portunus trituberculatus and its Hox gene families provides insights of decapod evolution.</title>
        <authorList>
            <person name="Jeong J.-H."/>
            <person name="Song I."/>
            <person name="Kim S."/>
            <person name="Choi T."/>
            <person name="Kim D."/>
            <person name="Ryu S."/>
            <person name="Kim W."/>
        </authorList>
    </citation>
    <scope>NUCLEOTIDE SEQUENCE [LARGE SCALE GENOMIC DNA]</scope>
    <source>
        <tissue evidence="2">Muscle</tissue>
    </source>
</reference>
<evidence type="ECO:0000313" key="3">
    <source>
        <dbReference type="Proteomes" id="UP000324222"/>
    </source>
</evidence>
<evidence type="ECO:0008006" key="4">
    <source>
        <dbReference type="Google" id="ProtNLM"/>
    </source>
</evidence>
<feature type="compositionally biased region" description="Polar residues" evidence="1">
    <location>
        <begin position="62"/>
        <end position="79"/>
    </location>
</feature>
<evidence type="ECO:0000256" key="1">
    <source>
        <dbReference type="SAM" id="MobiDB-lite"/>
    </source>
</evidence>
<accession>A0A5B7F7C6</accession>
<dbReference type="Proteomes" id="UP000324222">
    <property type="component" value="Unassembled WGS sequence"/>
</dbReference>
<evidence type="ECO:0000313" key="2">
    <source>
        <dbReference type="EMBL" id="MPC41485.1"/>
    </source>
</evidence>
<protein>
    <recommendedName>
        <fullName evidence="4">Endonuclease/exonuclease/phosphatase domain-containing protein</fullName>
    </recommendedName>
</protein>
<feature type="region of interest" description="Disordered" evidence="1">
    <location>
        <begin position="62"/>
        <end position="95"/>
    </location>
</feature>
<comment type="caution">
    <text evidence="2">The sequence shown here is derived from an EMBL/GenBank/DDBJ whole genome shotgun (WGS) entry which is preliminary data.</text>
</comment>
<gene>
    <name evidence="2" type="ORF">E2C01_035078</name>
</gene>
<dbReference type="EMBL" id="VSRR010005077">
    <property type="protein sequence ID" value="MPC41485.1"/>
    <property type="molecule type" value="Genomic_DNA"/>
</dbReference>